<keyword evidence="7 12" id="KW-0521">NADP</keyword>
<proteinExistence type="inferred from homology"/>
<comment type="similarity">
    <text evidence="3 12 15">Belongs to the 6-phosphogluconate dehydrogenase family.</text>
</comment>
<dbReference type="AlphaFoldDB" id="A0A5C7FX96"/>
<dbReference type="UniPathway" id="UPA00115">
    <property type="reaction ID" value="UER00410"/>
</dbReference>
<reference evidence="17 18" key="1">
    <citation type="submission" date="2019-08" db="EMBL/GenBank/DDBJ databases">
        <title>Lewinella sp. strain SSH13 Genome sequencing and assembly.</title>
        <authorList>
            <person name="Kim I."/>
        </authorList>
    </citation>
    <scope>NUCLEOTIDE SEQUENCE [LARGE SCALE GENOMIC DNA]</scope>
    <source>
        <strain evidence="17 18">SSH13</strain>
    </source>
</reference>
<feature type="binding site" description="in other chain" evidence="14">
    <location>
        <begin position="130"/>
        <end position="132"/>
    </location>
    <ligand>
        <name>substrate</name>
        <note>ligand shared between dimeric partners</note>
    </ligand>
</feature>
<evidence type="ECO:0000313" key="18">
    <source>
        <dbReference type="Proteomes" id="UP000321907"/>
    </source>
</evidence>
<evidence type="ECO:0000313" key="17">
    <source>
        <dbReference type="EMBL" id="TXF89566.1"/>
    </source>
</evidence>
<comment type="pathway">
    <text evidence="2 12 15">Carbohydrate degradation; pentose phosphate pathway; D-ribulose 5-phosphate from D-glucose 6-phosphate (oxidative stage): step 3/3.</text>
</comment>
<feature type="binding site" evidence="14">
    <location>
        <position position="448"/>
    </location>
    <ligand>
        <name>substrate</name>
        <note>ligand shared between dimeric partners</note>
    </ligand>
</feature>
<dbReference type="Pfam" id="PF03446">
    <property type="entry name" value="NAD_binding_2"/>
    <property type="match status" value="1"/>
</dbReference>
<comment type="caution">
    <text evidence="17">The sequence shown here is derived from an EMBL/GenBank/DDBJ whole genome shotgun (WGS) entry which is preliminary data.</text>
</comment>
<keyword evidence="18" id="KW-1185">Reference proteome</keyword>
<evidence type="ECO:0000256" key="3">
    <source>
        <dbReference type="ARBA" id="ARBA00008419"/>
    </source>
</evidence>
<keyword evidence="10 12" id="KW-0570">Pentose shunt</keyword>
<evidence type="ECO:0000256" key="7">
    <source>
        <dbReference type="ARBA" id="ARBA00022857"/>
    </source>
</evidence>
<keyword evidence="9 15" id="KW-0311">Gluconate utilization</keyword>
<feature type="binding site" description="in other chain" evidence="14">
    <location>
        <begin position="187"/>
        <end position="188"/>
    </location>
    <ligand>
        <name>substrate</name>
        <note>ligand shared between dimeric partners</note>
    </ligand>
</feature>
<dbReference type="NCBIfam" id="NF006765">
    <property type="entry name" value="PRK09287.1"/>
    <property type="match status" value="1"/>
</dbReference>
<dbReference type="InterPro" id="IPR013328">
    <property type="entry name" value="6PGD_dom2"/>
</dbReference>
<dbReference type="GO" id="GO:0004616">
    <property type="term" value="F:phosphogluconate dehydrogenase (decarboxylating) activity"/>
    <property type="evidence" value="ECO:0007669"/>
    <property type="project" value="UniProtKB-EC"/>
</dbReference>
<dbReference type="GO" id="GO:0006098">
    <property type="term" value="P:pentose-phosphate shunt"/>
    <property type="evidence" value="ECO:0007669"/>
    <property type="project" value="UniProtKB-UniPathway"/>
</dbReference>
<organism evidence="17 18">
    <name type="scientific">Neolewinella aurantiaca</name>
    <dbReference type="NCBI Taxonomy" id="2602767"/>
    <lineage>
        <taxon>Bacteria</taxon>
        <taxon>Pseudomonadati</taxon>
        <taxon>Bacteroidota</taxon>
        <taxon>Saprospiria</taxon>
        <taxon>Saprospirales</taxon>
        <taxon>Lewinellaceae</taxon>
        <taxon>Neolewinella</taxon>
    </lineage>
</organism>
<dbReference type="SMART" id="SM01350">
    <property type="entry name" value="6PGD"/>
    <property type="match status" value="1"/>
</dbReference>
<comment type="function">
    <text evidence="1 12">Catalyzes the oxidative decarboxylation of 6-phosphogluconate to ribulose 5-phosphate and CO(2), with concomitant reduction of NADP to NADPH.</text>
</comment>
<dbReference type="SUPFAM" id="SSF51735">
    <property type="entry name" value="NAD(P)-binding Rossmann-fold domains"/>
    <property type="match status" value="1"/>
</dbReference>
<accession>A0A5C7FX96</accession>
<feature type="binding site" description="in other chain" evidence="14">
    <location>
        <position position="192"/>
    </location>
    <ligand>
        <name>substrate</name>
        <note>ligand shared between dimeric partners</note>
    </ligand>
</feature>
<dbReference type="OrthoDB" id="9804542at2"/>
<dbReference type="FunFam" id="1.20.5.320:FF:000001">
    <property type="entry name" value="6-phosphogluconate dehydrogenase, decarboxylating"/>
    <property type="match status" value="1"/>
</dbReference>
<protein>
    <recommendedName>
        <fullName evidence="6 12">6-phosphogluconate dehydrogenase, decarboxylating</fullName>
        <ecNumber evidence="5 12">1.1.1.44</ecNumber>
    </recommendedName>
</protein>
<dbReference type="InterPro" id="IPR008927">
    <property type="entry name" value="6-PGluconate_DH-like_C_sf"/>
</dbReference>
<feature type="binding site" description="in other chain" evidence="14">
    <location>
        <position position="262"/>
    </location>
    <ligand>
        <name>substrate</name>
        <note>ligand shared between dimeric partners</note>
    </ligand>
</feature>
<evidence type="ECO:0000256" key="14">
    <source>
        <dbReference type="PIRSR" id="PIRSR000109-2"/>
    </source>
</evidence>
<feature type="active site" description="Proton donor" evidence="13">
    <location>
        <position position="191"/>
    </location>
</feature>
<dbReference type="InterPro" id="IPR006113">
    <property type="entry name" value="6PGDH_Gnd/GntZ"/>
</dbReference>
<feature type="domain" description="6-phosphogluconate dehydrogenase C-terminal" evidence="16">
    <location>
        <begin position="180"/>
        <end position="470"/>
    </location>
</feature>
<dbReference type="PANTHER" id="PTHR11811">
    <property type="entry name" value="6-PHOSPHOGLUCONATE DEHYDROGENASE"/>
    <property type="match status" value="1"/>
</dbReference>
<evidence type="ECO:0000256" key="11">
    <source>
        <dbReference type="ARBA" id="ARBA00048640"/>
    </source>
</evidence>
<dbReference type="GO" id="GO:0050661">
    <property type="term" value="F:NADP binding"/>
    <property type="evidence" value="ECO:0007669"/>
    <property type="project" value="InterPro"/>
</dbReference>
<evidence type="ECO:0000256" key="2">
    <source>
        <dbReference type="ARBA" id="ARBA00004874"/>
    </source>
</evidence>
<feature type="binding site" description="in other chain" evidence="14">
    <location>
        <position position="104"/>
    </location>
    <ligand>
        <name>substrate</name>
        <note>ligand shared between dimeric partners</note>
    </ligand>
</feature>
<feature type="active site" description="Proton acceptor" evidence="13">
    <location>
        <position position="184"/>
    </location>
</feature>
<dbReference type="GO" id="GO:0019521">
    <property type="term" value="P:D-gluconate metabolic process"/>
    <property type="evidence" value="ECO:0007669"/>
    <property type="project" value="UniProtKB-KW"/>
</dbReference>
<comment type="catalytic activity">
    <reaction evidence="11 12 15">
        <text>6-phospho-D-gluconate + NADP(+) = D-ribulose 5-phosphate + CO2 + NADPH</text>
        <dbReference type="Rhea" id="RHEA:10116"/>
        <dbReference type="ChEBI" id="CHEBI:16526"/>
        <dbReference type="ChEBI" id="CHEBI:57783"/>
        <dbReference type="ChEBI" id="CHEBI:58121"/>
        <dbReference type="ChEBI" id="CHEBI:58349"/>
        <dbReference type="ChEBI" id="CHEBI:58759"/>
        <dbReference type="EC" id="1.1.1.44"/>
    </reaction>
</comment>
<dbReference type="PIRSF" id="PIRSF000109">
    <property type="entry name" value="6PGD"/>
    <property type="match status" value="1"/>
</dbReference>
<evidence type="ECO:0000256" key="4">
    <source>
        <dbReference type="ARBA" id="ARBA00011738"/>
    </source>
</evidence>
<dbReference type="NCBIfam" id="TIGR00873">
    <property type="entry name" value="gnd"/>
    <property type="match status" value="1"/>
</dbReference>
<dbReference type="EMBL" id="VOXD01000013">
    <property type="protein sequence ID" value="TXF89566.1"/>
    <property type="molecule type" value="Genomic_DNA"/>
</dbReference>
<dbReference type="Gene3D" id="3.40.50.720">
    <property type="entry name" value="NAD(P)-binding Rossmann-like Domain"/>
    <property type="match status" value="1"/>
</dbReference>
<evidence type="ECO:0000256" key="10">
    <source>
        <dbReference type="ARBA" id="ARBA00023126"/>
    </source>
</evidence>
<evidence type="ECO:0000256" key="5">
    <source>
        <dbReference type="ARBA" id="ARBA00013011"/>
    </source>
</evidence>
<dbReference type="FunFam" id="1.10.1040.10:FF:000032">
    <property type="entry name" value="6-phosphogluconate dehydrogenase, decarboxylating"/>
    <property type="match status" value="1"/>
</dbReference>
<name>A0A5C7FX96_9BACT</name>
<gene>
    <name evidence="17" type="primary">gndA</name>
    <name evidence="17" type="ORF">FUA23_10220</name>
</gene>
<sequence>MTHQLYDFGMIGLGVMGRNFLLNVADDGFAALGTDINEDSVKALNEEGDGMNVRGVNTQKEFVSLLSKPRKIMLLVPAGKIVDKVIEGLLPLLDENDIIIDGGNSHYDDTNRRYEFLKTKNIRFLGTGVSGGAEGARRGPSIMPGGDKSAWDDVRPILETVAAKVDGDPCVTYIGESSSGHYVKMVHNGIEYGLMQLIAEAYDILKRVGGMGNDEMSDLFSKWNEGRLNSFLVEISAAILKQRDDKLDGHLLDVILDKAKQKGTGKWTSQTAMDLGVPTPTIDSAVTMRGISAFKEFRQDMSKIQSEVHSDEVPLKGEGLASAVEEALYFGFIICYAQGMHLLAEASEELNYDLDMEGIARIWRGGCIIRATLLEQIRGAFSNHPKLKNMISTRQFRDELHACRDSVVEIMHLTNERGISTMCMSSALQYFEAFRSERLPLNMVQAQRDYFGSHTYERIDQKGTFHTEWEK</sequence>
<keyword evidence="8 12" id="KW-0560">Oxidoreductase</keyword>
<dbReference type="Gene3D" id="1.10.1040.10">
    <property type="entry name" value="N-(1-d-carboxylethyl)-l-norvaline Dehydrogenase, domain 2"/>
    <property type="match status" value="1"/>
</dbReference>
<dbReference type="PRINTS" id="PR00076">
    <property type="entry name" value="6PGDHDRGNASE"/>
</dbReference>
<evidence type="ECO:0000256" key="12">
    <source>
        <dbReference type="PIRNR" id="PIRNR000109"/>
    </source>
</evidence>
<dbReference type="InterPro" id="IPR036291">
    <property type="entry name" value="NAD(P)-bd_dom_sf"/>
</dbReference>
<evidence type="ECO:0000256" key="1">
    <source>
        <dbReference type="ARBA" id="ARBA00002526"/>
    </source>
</evidence>
<dbReference type="InterPro" id="IPR006115">
    <property type="entry name" value="6PGDH_NADP-bd"/>
</dbReference>
<dbReference type="Pfam" id="PF00393">
    <property type="entry name" value="6PGD"/>
    <property type="match status" value="1"/>
</dbReference>
<feature type="binding site" evidence="14">
    <location>
        <position position="454"/>
    </location>
    <ligand>
        <name>substrate</name>
        <note>ligand shared between dimeric partners</note>
    </ligand>
</feature>
<dbReference type="RefSeq" id="WP_147930640.1">
    <property type="nucleotide sequence ID" value="NZ_VOXD01000013.1"/>
</dbReference>
<comment type="subunit">
    <text evidence="4 12">Homodimer.</text>
</comment>
<evidence type="ECO:0000256" key="15">
    <source>
        <dbReference type="RuleBase" id="RU000485"/>
    </source>
</evidence>
<dbReference type="InterPro" id="IPR006114">
    <property type="entry name" value="6PGDH_C"/>
</dbReference>
<evidence type="ECO:0000256" key="13">
    <source>
        <dbReference type="PIRSR" id="PIRSR000109-1"/>
    </source>
</evidence>
<dbReference type="InterPro" id="IPR006183">
    <property type="entry name" value="Pgluconate_DH"/>
</dbReference>
<dbReference type="Gene3D" id="1.20.5.320">
    <property type="entry name" value="6-Phosphogluconate Dehydrogenase, domain 3"/>
    <property type="match status" value="1"/>
</dbReference>
<evidence type="ECO:0000259" key="16">
    <source>
        <dbReference type="SMART" id="SM01350"/>
    </source>
</evidence>
<evidence type="ECO:0000256" key="8">
    <source>
        <dbReference type="ARBA" id="ARBA00023002"/>
    </source>
</evidence>
<dbReference type="Proteomes" id="UP000321907">
    <property type="component" value="Unassembled WGS sequence"/>
</dbReference>
<evidence type="ECO:0000256" key="9">
    <source>
        <dbReference type="ARBA" id="ARBA00023064"/>
    </source>
</evidence>
<evidence type="ECO:0000256" key="6">
    <source>
        <dbReference type="ARBA" id="ARBA00018193"/>
    </source>
</evidence>
<dbReference type="EC" id="1.1.1.44" evidence="5 12"/>
<dbReference type="SUPFAM" id="SSF48179">
    <property type="entry name" value="6-phosphogluconate dehydrogenase C-terminal domain-like"/>
    <property type="match status" value="1"/>
</dbReference>
<feature type="binding site" description="in other chain" evidence="14">
    <location>
        <position position="289"/>
    </location>
    <ligand>
        <name>substrate</name>
        <note>ligand shared between dimeric partners</note>
    </ligand>
</feature>